<gene>
    <name evidence="2" type="ORF">MZV50_09465</name>
</gene>
<accession>A0ABY5A0F8</accession>
<proteinExistence type="predicted"/>
<evidence type="ECO:0000256" key="1">
    <source>
        <dbReference type="SAM" id="SignalP"/>
    </source>
</evidence>
<protein>
    <submittedName>
        <fullName evidence="2">Uncharacterized protein</fullName>
    </submittedName>
</protein>
<feature type="chain" id="PRO_5045543196" evidence="1">
    <location>
        <begin position="22"/>
        <end position="150"/>
    </location>
</feature>
<feature type="signal peptide" evidence="1">
    <location>
        <begin position="1"/>
        <end position="21"/>
    </location>
</feature>
<keyword evidence="1" id="KW-0732">Signal</keyword>
<organism evidence="2 3">
    <name type="scientific">Caulobacter segnis</name>
    <dbReference type="NCBI Taxonomy" id="88688"/>
    <lineage>
        <taxon>Bacteria</taxon>
        <taxon>Pseudomonadati</taxon>
        <taxon>Pseudomonadota</taxon>
        <taxon>Alphaproteobacteria</taxon>
        <taxon>Caulobacterales</taxon>
        <taxon>Caulobacteraceae</taxon>
        <taxon>Caulobacter</taxon>
    </lineage>
</organism>
<evidence type="ECO:0000313" key="2">
    <source>
        <dbReference type="EMBL" id="USQ97737.1"/>
    </source>
</evidence>
<evidence type="ECO:0000313" key="3">
    <source>
        <dbReference type="Proteomes" id="UP001057520"/>
    </source>
</evidence>
<dbReference type="Proteomes" id="UP001057520">
    <property type="component" value="Chromosome"/>
</dbReference>
<reference evidence="2 3" key="1">
    <citation type="submission" date="2022-04" db="EMBL/GenBank/DDBJ databases">
        <title>Genome sequence of soybean root-associated Caulobacter segnis RL271.</title>
        <authorList>
            <person name="Longley R."/>
            <person name="Bonito G."/>
            <person name="Trigodet F."/>
            <person name="Crosson S."/>
            <person name="Fiebig A."/>
        </authorList>
    </citation>
    <scope>NUCLEOTIDE SEQUENCE [LARGE SCALE GENOMIC DNA]</scope>
    <source>
        <strain evidence="2 3">RL271</strain>
    </source>
</reference>
<name>A0ABY5A0F8_9CAUL</name>
<sequence length="150" mass="16320">MIRPSGFILAVVLLAAGAANAQEFVRGDCRGVIAPSVGLKYDTAEHARWYKRFWTGDCDHLPFCLPGAPNWNDIVGKLLTKGGPKEQPALLPKACRLGQLIGLEWSRDKKVKHITTGDLKVFNSMLEASGDPLRGVDQVDAKARALTAPR</sequence>
<keyword evidence="3" id="KW-1185">Reference proteome</keyword>
<dbReference type="EMBL" id="CP096040">
    <property type="protein sequence ID" value="USQ97737.1"/>
    <property type="molecule type" value="Genomic_DNA"/>
</dbReference>